<dbReference type="InterPro" id="IPR058852">
    <property type="entry name" value="HTH_77"/>
</dbReference>
<evidence type="ECO:0000259" key="1">
    <source>
        <dbReference type="PROSITE" id="PS50043"/>
    </source>
</evidence>
<proteinExistence type="predicted"/>
<dbReference type="SMART" id="SM00421">
    <property type="entry name" value="HTH_LUXR"/>
    <property type="match status" value="1"/>
</dbReference>
<dbReference type="InterPro" id="IPR000792">
    <property type="entry name" value="Tscrpt_reg_LuxR_C"/>
</dbReference>
<dbReference type="AlphaFoldDB" id="A0A0N9I002"/>
<dbReference type="GO" id="GO:0003677">
    <property type="term" value="F:DNA binding"/>
    <property type="evidence" value="ECO:0007669"/>
    <property type="project" value="InterPro"/>
</dbReference>
<dbReference type="InterPro" id="IPR027417">
    <property type="entry name" value="P-loop_NTPase"/>
</dbReference>
<dbReference type="STRING" id="860235.AOZ06_22635"/>
<dbReference type="PANTHER" id="PTHR47691:SF3">
    <property type="entry name" value="HTH-TYPE TRANSCRIPTIONAL REGULATOR RV0890C-RELATED"/>
    <property type="match status" value="1"/>
</dbReference>
<dbReference type="Gene3D" id="1.10.10.10">
    <property type="entry name" value="Winged helix-like DNA-binding domain superfamily/Winged helix DNA-binding domain"/>
    <property type="match status" value="1"/>
</dbReference>
<evidence type="ECO:0000313" key="2">
    <source>
        <dbReference type="EMBL" id="ALG09332.1"/>
    </source>
</evidence>
<dbReference type="Proteomes" id="UP000063699">
    <property type="component" value="Chromosome"/>
</dbReference>
<dbReference type="Pfam" id="PF00196">
    <property type="entry name" value="GerE"/>
    <property type="match status" value="1"/>
</dbReference>
<organism evidence="2 3">
    <name type="scientific">Kibdelosporangium phytohabitans</name>
    <dbReference type="NCBI Taxonomy" id="860235"/>
    <lineage>
        <taxon>Bacteria</taxon>
        <taxon>Bacillati</taxon>
        <taxon>Actinomycetota</taxon>
        <taxon>Actinomycetes</taxon>
        <taxon>Pseudonocardiales</taxon>
        <taxon>Pseudonocardiaceae</taxon>
        <taxon>Kibdelosporangium</taxon>
    </lineage>
</organism>
<dbReference type="InterPro" id="IPR016032">
    <property type="entry name" value="Sig_transdc_resp-reg_C-effctor"/>
</dbReference>
<dbReference type="PANTHER" id="PTHR47691">
    <property type="entry name" value="REGULATOR-RELATED"/>
    <property type="match status" value="1"/>
</dbReference>
<dbReference type="Pfam" id="PF13191">
    <property type="entry name" value="AAA_16"/>
    <property type="match status" value="1"/>
</dbReference>
<feature type="domain" description="HTH luxR-type" evidence="1">
    <location>
        <begin position="362"/>
        <end position="429"/>
    </location>
</feature>
<dbReference type="SUPFAM" id="SSF52540">
    <property type="entry name" value="P-loop containing nucleoside triphosphate hydrolases"/>
    <property type="match status" value="1"/>
</dbReference>
<dbReference type="Pfam" id="PF25872">
    <property type="entry name" value="HTH_77"/>
    <property type="match status" value="1"/>
</dbReference>
<sequence>MTTAPVPLVGREAELAALSARLLGQDVRLITVTGQVGVGKSRLVAALFERLRDQFADGGAHLDLATADLDGLDGLGDRHFLLAVDGCEDRTRELAPKLAALVTACPRLSVLVASPSRLGVYGEAVVRLAPLRLPDASADMPAFASVPSVRLFVQRTQAVRPDFRLTETNRAAVAELCTRTDGLPLAIELLAAGMELSSPQRLIADMDRDLGCLTGTGSATLSRHHSMTAAIEWSLARLDDGERALLARLAVFTGHFDLAAATAVSRAPQLLAGLVDKNLLSTTECQDGDLIFRMSGPTRRYLVQRDEHRAAQRAHAEYFLGMADEDHSPELIDAWYPDIEAAVTYLRDSGDAAGMTKLTAGNARRPVEHPLTNREFEVAKLVACGMTNREVARNLGIAEWTAVNHLRKIMRKLECSSRVQVASWMTTLDR</sequence>
<evidence type="ECO:0000313" key="3">
    <source>
        <dbReference type="Proteomes" id="UP000063699"/>
    </source>
</evidence>
<dbReference type="GO" id="GO:0006355">
    <property type="term" value="P:regulation of DNA-templated transcription"/>
    <property type="evidence" value="ECO:0007669"/>
    <property type="project" value="InterPro"/>
</dbReference>
<dbReference type="Gene3D" id="3.40.50.300">
    <property type="entry name" value="P-loop containing nucleotide triphosphate hydrolases"/>
    <property type="match status" value="1"/>
</dbReference>
<protein>
    <recommendedName>
        <fullName evidence="1">HTH luxR-type domain-containing protein</fullName>
    </recommendedName>
</protein>
<dbReference type="InterPro" id="IPR036388">
    <property type="entry name" value="WH-like_DNA-bd_sf"/>
</dbReference>
<dbReference type="PROSITE" id="PS50043">
    <property type="entry name" value="HTH_LUXR_2"/>
    <property type="match status" value="1"/>
</dbReference>
<gene>
    <name evidence="2" type="ORF">AOZ06_22635</name>
</gene>
<dbReference type="InterPro" id="IPR041664">
    <property type="entry name" value="AAA_16"/>
</dbReference>
<dbReference type="SUPFAM" id="SSF46894">
    <property type="entry name" value="C-terminal effector domain of the bipartite response regulators"/>
    <property type="match status" value="1"/>
</dbReference>
<dbReference type="PRINTS" id="PR00038">
    <property type="entry name" value="HTHLUXR"/>
</dbReference>
<accession>A0A0N9I002</accession>
<keyword evidence="3" id="KW-1185">Reference proteome</keyword>
<dbReference type="EMBL" id="CP012752">
    <property type="protein sequence ID" value="ALG09332.1"/>
    <property type="molecule type" value="Genomic_DNA"/>
</dbReference>
<reference evidence="2 3" key="1">
    <citation type="submission" date="2015-07" db="EMBL/GenBank/DDBJ databases">
        <title>Genome sequencing of Kibdelosporangium phytohabitans.</title>
        <authorList>
            <person name="Qin S."/>
            <person name="Xing K."/>
        </authorList>
    </citation>
    <scope>NUCLEOTIDE SEQUENCE [LARGE SCALE GENOMIC DNA]</scope>
    <source>
        <strain evidence="2 3">KLBMP1111</strain>
    </source>
</reference>
<dbReference type="KEGG" id="kphy:AOZ06_22635"/>
<dbReference type="CDD" id="cd06170">
    <property type="entry name" value="LuxR_C_like"/>
    <property type="match status" value="1"/>
</dbReference>
<name>A0A0N9I002_9PSEU</name>